<dbReference type="EMBL" id="RBUN01000080">
    <property type="protein sequence ID" value="RMV22706.1"/>
    <property type="molecule type" value="Genomic_DNA"/>
</dbReference>
<dbReference type="Proteomes" id="UP000272703">
    <property type="component" value="Unassembled WGS sequence"/>
</dbReference>
<protein>
    <submittedName>
        <fullName evidence="1">Uncharacterized protein</fullName>
    </submittedName>
</protein>
<evidence type="ECO:0000313" key="1">
    <source>
        <dbReference type="EMBL" id="RMV22706.1"/>
    </source>
</evidence>
<sequence length="86" mass="9016">MRPATGADAHRQGAEDGEVIAHSRISGAMQICDAERHAMHSDAGASGTIISTIVRRSASGLAFAARHISATRSVTHGIPTLERAER</sequence>
<evidence type="ECO:0000313" key="2">
    <source>
        <dbReference type="Proteomes" id="UP000272703"/>
    </source>
</evidence>
<comment type="caution">
    <text evidence="1">The sequence shown here is derived from an EMBL/GenBank/DDBJ whole genome shotgun (WGS) entry which is preliminary data.</text>
</comment>
<accession>A0A3M6AU58</accession>
<organism evidence="1 2">
    <name type="scientific">Pseudomonas savastanoi</name>
    <name type="common">Pseudomonas syringae pv. savastanoi</name>
    <dbReference type="NCBI Taxonomy" id="29438"/>
    <lineage>
        <taxon>Bacteria</taxon>
        <taxon>Pseudomonadati</taxon>
        <taxon>Pseudomonadota</taxon>
        <taxon>Gammaproteobacteria</taxon>
        <taxon>Pseudomonadales</taxon>
        <taxon>Pseudomonadaceae</taxon>
        <taxon>Pseudomonas</taxon>
    </lineage>
</organism>
<proteinExistence type="predicted"/>
<dbReference type="AlphaFoldDB" id="A0A3M6AU58"/>
<name>A0A3M6AU58_PSESS</name>
<gene>
    <name evidence="1" type="ORF">ALP16_04357</name>
</gene>
<reference evidence="1 2" key="1">
    <citation type="submission" date="2018-08" db="EMBL/GenBank/DDBJ databases">
        <title>Recombination of ecologically and evolutionarily significant loci maintains genetic cohesion in the Pseudomonas syringae species complex.</title>
        <authorList>
            <person name="Dillon M."/>
            <person name="Thakur S."/>
            <person name="Almeida R.N.D."/>
            <person name="Weir B.S."/>
            <person name="Guttman D.S."/>
        </authorList>
    </citation>
    <scope>NUCLEOTIDE SEQUENCE [LARGE SCALE GENOMIC DNA]</scope>
    <source>
        <strain evidence="1 2">ICMP 11897</strain>
    </source>
</reference>